<evidence type="ECO:0000313" key="4">
    <source>
        <dbReference type="Proteomes" id="UP000011602"/>
    </source>
</evidence>
<accession>L9XGX4</accession>
<evidence type="ECO:0008006" key="5">
    <source>
        <dbReference type="Google" id="ProtNLM"/>
    </source>
</evidence>
<dbReference type="Pfam" id="PF11667">
    <property type="entry name" value="DUF3267"/>
    <property type="match status" value="1"/>
</dbReference>
<dbReference type="eggNOG" id="arCOG05799">
    <property type="taxonomic scope" value="Archaea"/>
</dbReference>
<evidence type="ECO:0000256" key="2">
    <source>
        <dbReference type="SAM" id="Phobius"/>
    </source>
</evidence>
<evidence type="ECO:0000313" key="3">
    <source>
        <dbReference type="EMBL" id="ELY60656.1"/>
    </source>
</evidence>
<feature type="transmembrane region" description="Helical" evidence="2">
    <location>
        <begin position="226"/>
        <end position="258"/>
    </location>
</feature>
<protein>
    <recommendedName>
        <fullName evidence="5">DUF3267 domain-containing protein</fullName>
    </recommendedName>
</protein>
<feature type="transmembrane region" description="Helical" evidence="2">
    <location>
        <begin position="45"/>
        <end position="66"/>
    </location>
</feature>
<keyword evidence="2" id="KW-0812">Transmembrane</keyword>
<name>L9XGX4_9EURY</name>
<dbReference type="EMBL" id="AOHZ01000018">
    <property type="protein sequence ID" value="ELY60656.1"/>
    <property type="molecule type" value="Genomic_DNA"/>
</dbReference>
<feature type="compositionally biased region" description="Acidic residues" evidence="1">
    <location>
        <begin position="188"/>
        <end position="197"/>
    </location>
</feature>
<dbReference type="STRING" id="1227499.C493_04246"/>
<dbReference type="AlphaFoldDB" id="L9XGX4"/>
<keyword evidence="2" id="KW-0472">Membrane</keyword>
<sequence>MALRWLAVAVLGFVGAAYAFGYVLATMQGVALEPIVLPVFEPVDALGWLVVGVVLVGAVIVPHELLHGVFMARYGGEPEYGVGVAYFVLPYAYAETEGTNYTRNQLVVALLAPLVVITTVGVAAMVVYPSPLLLVPLSANVAGSMGDLWMAGVLLQYPRDVRVGPLPPERAESGPGREHESETRLEGDESASTDAESDDRTQGFGIYGPSDRNCVRRPGLRVVARVVAGAIGTVTVLAVATVGAVFASLAAGTGTVVIGNPDGWLLFRHELDPHGGFVFFEVGASVVVAIAAVGGLAWAGLTELVRAIGGR</sequence>
<dbReference type="Proteomes" id="UP000011602">
    <property type="component" value="Unassembled WGS sequence"/>
</dbReference>
<dbReference type="InterPro" id="IPR021683">
    <property type="entry name" value="DUF3267"/>
</dbReference>
<feature type="compositionally biased region" description="Basic and acidic residues" evidence="1">
    <location>
        <begin position="169"/>
        <end position="187"/>
    </location>
</feature>
<feature type="transmembrane region" description="Helical" evidence="2">
    <location>
        <begin position="134"/>
        <end position="155"/>
    </location>
</feature>
<feature type="region of interest" description="Disordered" evidence="1">
    <location>
        <begin position="165"/>
        <end position="203"/>
    </location>
</feature>
<feature type="transmembrane region" description="Helical" evidence="2">
    <location>
        <begin position="106"/>
        <end position="128"/>
    </location>
</feature>
<comment type="caution">
    <text evidence="3">The sequence shown here is derived from an EMBL/GenBank/DDBJ whole genome shotgun (WGS) entry which is preliminary data.</text>
</comment>
<organism evidence="3 4">
    <name type="scientific">Natronolimnohabitans innermongolicus JCM 12255</name>
    <dbReference type="NCBI Taxonomy" id="1227499"/>
    <lineage>
        <taxon>Archaea</taxon>
        <taxon>Methanobacteriati</taxon>
        <taxon>Methanobacteriota</taxon>
        <taxon>Stenosarchaea group</taxon>
        <taxon>Halobacteria</taxon>
        <taxon>Halobacteriales</taxon>
        <taxon>Natrialbaceae</taxon>
        <taxon>Natronolimnohabitans</taxon>
    </lineage>
</organism>
<keyword evidence="2" id="KW-1133">Transmembrane helix</keyword>
<proteinExistence type="predicted"/>
<reference evidence="3 4" key="1">
    <citation type="journal article" date="2014" name="PLoS Genet.">
        <title>Phylogenetically driven sequencing of extremely halophilic archaea reveals strategies for static and dynamic osmo-response.</title>
        <authorList>
            <person name="Becker E.A."/>
            <person name="Seitzer P.M."/>
            <person name="Tritt A."/>
            <person name="Larsen D."/>
            <person name="Krusor M."/>
            <person name="Yao A.I."/>
            <person name="Wu D."/>
            <person name="Madern D."/>
            <person name="Eisen J.A."/>
            <person name="Darling A.E."/>
            <person name="Facciotti M.T."/>
        </authorList>
    </citation>
    <scope>NUCLEOTIDE SEQUENCE [LARGE SCALE GENOMIC DNA]</scope>
    <source>
        <strain evidence="3 4">JCM 12255</strain>
    </source>
</reference>
<keyword evidence="4" id="KW-1185">Reference proteome</keyword>
<feature type="transmembrane region" description="Helical" evidence="2">
    <location>
        <begin position="278"/>
        <end position="301"/>
    </location>
</feature>
<evidence type="ECO:0000256" key="1">
    <source>
        <dbReference type="SAM" id="MobiDB-lite"/>
    </source>
</evidence>
<dbReference type="PATRIC" id="fig|1227499.3.peg.870"/>
<gene>
    <name evidence="3" type="ORF">C493_04246</name>
</gene>